<reference evidence="1 2" key="1">
    <citation type="submission" date="2024-08" db="EMBL/GenBank/DDBJ databases">
        <title>Genome sequence of Streptomyces aureus CACIA-1.46HGO.</title>
        <authorList>
            <person name="Evangelista-Martinez Z."/>
        </authorList>
    </citation>
    <scope>NUCLEOTIDE SEQUENCE [LARGE SCALE GENOMIC DNA]</scope>
    <source>
        <strain evidence="1 2">CACIA-1.46HGO</strain>
    </source>
</reference>
<keyword evidence="2" id="KW-1185">Reference proteome</keyword>
<gene>
    <name evidence="1" type="ORF">ACEG43_02670</name>
</gene>
<dbReference type="EMBL" id="JBGOSP010000001">
    <property type="protein sequence ID" value="MFA3835096.1"/>
    <property type="molecule type" value="Genomic_DNA"/>
</dbReference>
<evidence type="ECO:0000313" key="1">
    <source>
        <dbReference type="EMBL" id="MFA3835096.1"/>
    </source>
</evidence>
<dbReference type="Proteomes" id="UP001571476">
    <property type="component" value="Unassembled WGS sequence"/>
</dbReference>
<name>A0ABV4SCQ0_9ACTN</name>
<protein>
    <submittedName>
        <fullName evidence="1">Uncharacterized protein</fullName>
    </submittedName>
</protein>
<comment type="caution">
    <text evidence="1">The sequence shown here is derived from an EMBL/GenBank/DDBJ whole genome shotgun (WGS) entry which is preliminary data.</text>
</comment>
<organism evidence="1 2">
    <name type="scientific">Streptomyces aureus</name>
    <dbReference type="NCBI Taxonomy" id="193461"/>
    <lineage>
        <taxon>Bacteria</taxon>
        <taxon>Bacillati</taxon>
        <taxon>Actinomycetota</taxon>
        <taxon>Actinomycetes</taxon>
        <taxon>Kitasatosporales</taxon>
        <taxon>Streptomycetaceae</taxon>
        <taxon>Streptomyces</taxon>
    </lineage>
</organism>
<proteinExistence type="predicted"/>
<sequence>MAEAPGRVIDEVTVPLPRETTRDVAALRGDPRFPALRAELAEVTRRTVAA</sequence>
<evidence type="ECO:0000313" key="2">
    <source>
        <dbReference type="Proteomes" id="UP001571476"/>
    </source>
</evidence>
<accession>A0ABV4SCQ0</accession>
<dbReference type="RefSeq" id="WP_372561131.1">
    <property type="nucleotide sequence ID" value="NZ_JBGOSP010000001.1"/>
</dbReference>